<dbReference type="SMART" id="SM00267">
    <property type="entry name" value="GGDEF"/>
    <property type="match status" value="1"/>
</dbReference>
<evidence type="ECO:0000259" key="5">
    <source>
        <dbReference type="PROSITE" id="PS50885"/>
    </source>
</evidence>
<dbReference type="InterPro" id="IPR003660">
    <property type="entry name" value="HAMP_dom"/>
</dbReference>
<dbReference type="PROSITE" id="PS50887">
    <property type="entry name" value="GGDEF"/>
    <property type="match status" value="1"/>
</dbReference>
<keyword evidence="4" id="KW-0812">Transmembrane</keyword>
<sequence>MNRLSFKMFLILSPLALFVAIFGYVYYQARINLMVEHIRQSSQLAIAQGAKEISHYIDRRFSEFDLVSAHLAQCQDEHVVTERMEDAISFASGFSMLLLTDTKGSIIDSVFSANKSNRYILRQDISGLIAYDAFTKKQLSLSYQQWLIDQPINQAKEQLVYEKLQKLKSRGEENSIESRELRNQLNNLRAIKSLPRPVVSLMPAEYIAQLGLIFDSETYFLSRPLVDCAGELKGYYTAVLDRTLIEDQIFEIKSTLVNDNINQVDVSIMTKLNRRLLMPTKYLNAEALKEYGPNATASPWLRPDLGGVLINQDIYISPSWGHRFTRASGLNVAQHELGLCLLAFIDIEELNSENRHILREVLAYVGAALIVFLLLTLYLARYVGVPIERLRRQAKALEKGKSIRGELLERKDEIGELFAAFYHMAEAIKGKEQQLTVLAQQDSLTGVLNRRALIEAANIQRRVNDKIGVCMMDLDHFKTINDEYGHAAGDKVLKAFCQLVSQEIRQQDLFGRVGGEEFCLVLPDANLAQTLLIAERIRLSAEMVLGSVLELGDDMKVTVSIGATLWQCSNFERALFIADKALYRAKHEGRNQVQHALTEDDNGDYYH</sequence>
<dbReference type="PROSITE" id="PS50885">
    <property type="entry name" value="HAMP"/>
    <property type="match status" value="1"/>
</dbReference>
<name>A0A2S3R530_VIBVL</name>
<comment type="catalytic activity">
    <reaction evidence="3">
        <text>2 GTP = 3',3'-c-di-GMP + 2 diphosphate</text>
        <dbReference type="Rhea" id="RHEA:24898"/>
        <dbReference type="ChEBI" id="CHEBI:33019"/>
        <dbReference type="ChEBI" id="CHEBI:37565"/>
        <dbReference type="ChEBI" id="CHEBI:58805"/>
        <dbReference type="EC" id="2.7.7.65"/>
    </reaction>
</comment>
<accession>A0A2S3R530</accession>
<keyword evidence="4" id="KW-0472">Membrane</keyword>
<dbReference type="Pfam" id="PF00672">
    <property type="entry name" value="HAMP"/>
    <property type="match status" value="1"/>
</dbReference>
<dbReference type="InterPro" id="IPR043128">
    <property type="entry name" value="Rev_trsase/Diguanyl_cyclase"/>
</dbReference>
<dbReference type="Pfam" id="PF00990">
    <property type="entry name" value="GGDEF"/>
    <property type="match status" value="1"/>
</dbReference>
<evidence type="ECO:0000256" key="4">
    <source>
        <dbReference type="SAM" id="Phobius"/>
    </source>
</evidence>
<dbReference type="GO" id="GO:0016020">
    <property type="term" value="C:membrane"/>
    <property type="evidence" value="ECO:0007669"/>
    <property type="project" value="InterPro"/>
</dbReference>
<dbReference type="EMBL" id="PDGH01000058">
    <property type="protein sequence ID" value="POB48795.1"/>
    <property type="molecule type" value="Genomic_DNA"/>
</dbReference>
<dbReference type="CDD" id="cd06225">
    <property type="entry name" value="HAMP"/>
    <property type="match status" value="1"/>
</dbReference>
<dbReference type="SUPFAM" id="SSF55073">
    <property type="entry name" value="Nucleotide cyclase"/>
    <property type="match status" value="1"/>
</dbReference>
<feature type="transmembrane region" description="Helical" evidence="4">
    <location>
        <begin position="361"/>
        <end position="383"/>
    </location>
</feature>
<dbReference type="GO" id="GO:0007165">
    <property type="term" value="P:signal transduction"/>
    <property type="evidence" value="ECO:0007669"/>
    <property type="project" value="InterPro"/>
</dbReference>
<dbReference type="EC" id="2.7.7.65" evidence="2"/>
<dbReference type="AlphaFoldDB" id="A0A2S3R530"/>
<evidence type="ECO:0000313" key="7">
    <source>
        <dbReference type="EMBL" id="POB48795.1"/>
    </source>
</evidence>
<comment type="cofactor">
    <cofactor evidence="1">
        <name>Mg(2+)</name>
        <dbReference type="ChEBI" id="CHEBI:18420"/>
    </cofactor>
</comment>
<proteinExistence type="predicted"/>
<dbReference type="SMART" id="SM00304">
    <property type="entry name" value="HAMP"/>
    <property type="match status" value="1"/>
</dbReference>
<dbReference type="Gene3D" id="3.30.70.270">
    <property type="match status" value="1"/>
</dbReference>
<keyword evidence="4" id="KW-1133">Transmembrane helix</keyword>
<dbReference type="GO" id="GO:0052621">
    <property type="term" value="F:diguanylate cyclase activity"/>
    <property type="evidence" value="ECO:0007669"/>
    <property type="project" value="UniProtKB-EC"/>
</dbReference>
<dbReference type="CDD" id="cd01949">
    <property type="entry name" value="GGDEF"/>
    <property type="match status" value="1"/>
</dbReference>
<evidence type="ECO:0000313" key="8">
    <source>
        <dbReference type="Proteomes" id="UP000237466"/>
    </source>
</evidence>
<dbReference type="SUPFAM" id="SSF158472">
    <property type="entry name" value="HAMP domain-like"/>
    <property type="match status" value="1"/>
</dbReference>
<dbReference type="NCBIfam" id="TIGR00254">
    <property type="entry name" value="GGDEF"/>
    <property type="match status" value="1"/>
</dbReference>
<dbReference type="InterPro" id="IPR029787">
    <property type="entry name" value="Nucleotide_cyclase"/>
</dbReference>
<dbReference type="InterPro" id="IPR000160">
    <property type="entry name" value="GGDEF_dom"/>
</dbReference>
<dbReference type="InterPro" id="IPR050469">
    <property type="entry name" value="Diguanylate_Cyclase"/>
</dbReference>
<dbReference type="RefSeq" id="WP_011152651.1">
    <property type="nucleotide sequence ID" value="NZ_CBCSFK010000023.1"/>
</dbReference>
<evidence type="ECO:0000256" key="1">
    <source>
        <dbReference type="ARBA" id="ARBA00001946"/>
    </source>
</evidence>
<dbReference type="Gene3D" id="6.10.340.10">
    <property type="match status" value="1"/>
</dbReference>
<feature type="domain" description="GGDEF" evidence="6">
    <location>
        <begin position="465"/>
        <end position="598"/>
    </location>
</feature>
<protein>
    <recommendedName>
        <fullName evidence="2">diguanylate cyclase</fullName>
        <ecNumber evidence="2">2.7.7.65</ecNumber>
    </recommendedName>
</protein>
<dbReference type="PANTHER" id="PTHR45138:SF9">
    <property type="entry name" value="DIGUANYLATE CYCLASE DGCM-RELATED"/>
    <property type="match status" value="1"/>
</dbReference>
<dbReference type="PANTHER" id="PTHR45138">
    <property type="entry name" value="REGULATORY COMPONENTS OF SENSORY TRANSDUCTION SYSTEM"/>
    <property type="match status" value="1"/>
</dbReference>
<evidence type="ECO:0000256" key="3">
    <source>
        <dbReference type="ARBA" id="ARBA00034247"/>
    </source>
</evidence>
<dbReference type="FunFam" id="3.30.70.270:FF:000001">
    <property type="entry name" value="Diguanylate cyclase domain protein"/>
    <property type="match status" value="1"/>
</dbReference>
<evidence type="ECO:0000259" key="6">
    <source>
        <dbReference type="PROSITE" id="PS50887"/>
    </source>
</evidence>
<reference evidence="7 8" key="1">
    <citation type="journal article" date="2018" name="Front. Microbiol.">
        <title>Phylogeny of Vibrio vulnificus from the Analysis of the Core-Genome: Implications for Intra-Species Taxonomy.</title>
        <authorList>
            <person name="Roig F.J."/>
            <person name="Gonzalez-Candelas F."/>
            <person name="Sanjuan E."/>
            <person name="Fouz B."/>
            <person name="Feil E.J."/>
            <person name="Llorens C."/>
            <person name="Baker-Austin C."/>
            <person name="Oliver J.D."/>
            <person name="Danin-Poleg Y."/>
            <person name="Gibas C.J."/>
            <person name="Kashi Y."/>
            <person name="Gulig P.A."/>
            <person name="Morrison S.S."/>
            <person name="Amaro C."/>
        </authorList>
    </citation>
    <scope>NUCLEOTIDE SEQUENCE [LARGE SCALE GENOMIC DNA]</scope>
    <source>
        <strain evidence="7 8">CECT4608</strain>
    </source>
</reference>
<feature type="domain" description="HAMP" evidence="5">
    <location>
        <begin position="381"/>
        <end position="433"/>
    </location>
</feature>
<gene>
    <name evidence="7" type="ORF">CRN52_07290</name>
</gene>
<organism evidence="7 8">
    <name type="scientific">Vibrio vulnificus</name>
    <dbReference type="NCBI Taxonomy" id="672"/>
    <lineage>
        <taxon>Bacteria</taxon>
        <taxon>Pseudomonadati</taxon>
        <taxon>Pseudomonadota</taxon>
        <taxon>Gammaproteobacteria</taxon>
        <taxon>Vibrionales</taxon>
        <taxon>Vibrionaceae</taxon>
        <taxon>Vibrio</taxon>
    </lineage>
</organism>
<comment type="caution">
    <text evidence="7">The sequence shown here is derived from an EMBL/GenBank/DDBJ whole genome shotgun (WGS) entry which is preliminary data.</text>
</comment>
<dbReference type="Proteomes" id="UP000237466">
    <property type="component" value="Unassembled WGS sequence"/>
</dbReference>
<evidence type="ECO:0000256" key="2">
    <source>
        <dbReference type="ARBA" id="ARBA00012528"/>
    </source>
</evidence>